<feature type="transmembrane region" description="Helical" evidence="1">
    <location>
        <begin position="58"/>
        <end position="82"/>
    </location>
</feature>
<gene>
    <name evidence="2" type="ORF">ENH88_13285</name>
</gene>
<keyword evidence="1" id="KW-0472">Membrane</keyword>
<dbReference type="AlphaFoldDB" id="A0A7V1GF20"/>
<evidence type="ECO:0000313" key="2">
    <source>
        <dbReference type="EMBL" id="HEA17393.1"/>
    </source>
</evidence>
<evidence type="ECO:0000256" key="1">
    <source>
        <dbReference type="SAM" id="Phobius"/>
    </source>
</evidence>
<dbReference type="EMBL" id="DRGM01000137">
    <property type="protein sequence ID" value="HEA17393.1"/>
    <property type="molecule type" value="Genomic_DNA"/>
</dbReference>
<dbReference type="RefSeq" id="WP_304182767.1">
    <property type="nucleotide sequence ID" value="NZ_DRGM01000137.1"/>
</dbReference>
<accession>A0A7V1GF20</accession>
<dbReference type="PROSITE" id="PS51257">
    <property type="entry name" value="PROKAR_LIPOPROTEIN"/>
    <property type="match status" value="1"/>
</dbReference>
<keyword evidence="1" id="KW-1133">Transmembrane helix</keyword>
<comment type="caution">
    <text evidence="2">The sequence shown here is derived from an EMBL/GenBank/DDBJ whole genome shotgun (WGS) entry which is preliminary data.</text>
</comment>
<organism evidence="2">
    <name type="scientific">Pseudoalteromonas prydzensis</name>
    <dbReference type="NCBI Taxonomy" id="182141"/>
    <lineage>
        <taxon>Bacteria</taxon>
        <taxon>Pseudomonadati</taxon>
        <taxon>Pseudomonadota</taxon>
        <taxon>Gammaproteobacteria</taxon>
        <taxon>Alteromonadales</taxon>
        <taxon>Pseudoalteromonadaceae</taxon>
        <taxon>Pseudoalteromonas</taxon>
    </lineage>
</organism>
<proteinExistence type="predicted"/>
<dbReference type="Proteomes" id="UP000886188">
    <property type="component" value="Unassembled WGS sequence"/>
</dbReference>
<feature type="transmembrane region" description="Helical" evidence="1">
    <location>
        <begin position="103"/>
        <end position="122"/>
    </location>
</feature>
<sequence length="201" mass="22585">MIKENEMGVNDIFDYFKNHPLLVVTISTLSCAIIGFWLEFTLLQNFGLNIGMFASIDYFLLAGVTSPQVLVIFIALALSNFLKMKIIKQFCPVTEKNGHIHTFWRQVIFIAILVLAACIIYENSSQKYQTIVSNPEQYASVLLRTNNERLSDKTNDLTLITATDTFMIFYQHSTSAVIATPTENISAVSIINKNVLSGMSK</sequence>
<name>A0A7V1GF20_9GAMM</name>
<protein>
    <submittedName>
        <fullName evidence="2">Uncharacterized protein</fullName>
    </submittedName>
</protein>
<reference evidence="2" key="1">
    <citation type="journal article" date="2020" name="mSystems">
        <title>Genome- and Community-Level Interaction Insights into Carbon Utilization and Element Cycling Functions of Hydrothermarchaeota in Hydrothermal Sediment.</title>
        <authorList>
            <person name="Zhou Z."/>
            <person name="Liu Y."/>
            <person name="Xu W."/>
            <person name="Pan J."/>
            <person name="Luo Z.H."/>
            <person name="Li M."/>
        </authorList>
    </citation>
    <scope>NUCLEOTIDE SEQUENCE [LARGE SCALE GENOMIC DNA]</scope>
    <source>
        <strain evidence="2">HyVt-346</strain>
    </source>
</reference>
<keyword evidence="1" id="KW-0812">Transmembrane</keyword>
<feature type="transmembrane region" description="Helical" evidence="1">
    <location>
        <begin position="21"/>
        <end position="38"/>
    </location>
</feature>